<dbReference type="Proteomes" id="UP000319375">
    <property type="component" value="Unassembled WGS sequence"/>
</dbReference>
<comment type="caution">
    <text evidence="1">The sequence shown here is derived from an EMBL/GenBank/DDBJ whole genome shotgun (WGS) entry which is preliminary data.</text>
</comment>
<proteinExistence type="predicted"/>
<dbReference type="OrthoDB" id="4459652at2"/>
<organism evidence="1 2">
    <name type="scientific">Tsukamurella conjunctivitidis</name>
    <dbReference type="NCBI Taxonomy" id="2592068"/>
    <lineage>
        <taxon>Bacteria</taxon>
        <taxon>Bacillati</taxon>
        <taxon>Actinomycetota</taxon>
        <taxon>Actinomycetes</taxon>
        <taxon>Mycobacteriales</taxon>
        <taxon>Tsukamurellaceae</taxon>
        <taxon>Tsukamurella</taxon>
    </lineage>
</organism>
<sequence>MKMPRIPHEVMAMLTPALGRVVERSERGAALELWGLRPHAADPGTPMALDEADGYYDKIPEGVTRTVAFPIMNATDSLSAINILIAHAAKATPMNHHAASFLALCRTAIESSSQAIWAMCPADRADRRARAAGLAKIGLEHARDYHADAISAHDNGLQKMPDLNYKQSQHRRKFHQGELDELAKLPQQSARKYTELVRKAANWIKDHPPAHTNETAMVHFPTMMQLQYRQCSSFTHGHSWPIDLVQGPSGMFAMMADSINTALLTTEVAVCLFEAQSTDPNGSRENYYPARLQPTIDAWRELYSAPTEKLPSAVGDANDEGAPA</sequence>
<protein>
    <submittedName>
        <fullName evidence="1">Uncharacterized protein</fullName>
    </submittedName>
</protein>
<dbReference type="EMBL" id="VIGX01000003">
    <property type="protein sequence ID" value="TWS29536.1"/>
    <property type="molecule type" value="Genomic_DNA"/>
</dbReference>
<accession>A0A5C5S281</accession>
<evidence type="ECO:0000313" key="2">
    <source>
        <dbReference type="Proteomes" id="UP000319375"/>
    </source>
</evidence>
<dbReference type="RefSeq" id="WP_146486566.1">
    <property type="nucleotide sequence ID" value="NZ_VIGX01000003.1"/>
</dbReference>
<keyword evidence="2" id="KW-1185">Reference proteome</keyword>
<name>A0A5C5S281_9ACTN</name>
<evidence type="ECO:0000313" key="1">
    <source>
        <dbReference type="EMBL" id="TWS29536.1"/>
    </source>
</evidence>
<dbReference type="AlphaFoldDB" id="A0A5C5S281"/>
<reference evidence="1 2" key="1">
    <citation type="submission" date="2019-06" db="EMBL/GenBank/DDBJ databases">
        <title>Tsukamurella conjunctivitidis sp. nov., Tsukamurella assacharolytica sp. nov. and Tsukamurella sputae sp. nov. isolated from patients with conjunctivitis, bacteraemia (lymphoma) and respiratory infection (sputum) in Hong Kong.</title>
        <authorList>
            <person name="Teng J.L.L."/>
            <person name="Lee H.H."/>
            <person name="Fong J.Y.H."/>
            <person name="Fok K.M.N."/>
            <person name="Lau S.K.P."/>
            <person name="Woo P.C.Y."/>
        </authorList>
    </citation>
    <scope>NUCLEOTIDE SEQUENCE [LARGE SCALE GENOMIC DNA]</scope>
    <source>
        <strain evidence="1 2">HKU72</strain>
    </source>
</reference>
<gene>
    <name evidence="1" type="ORF">FK530_08425</name>
</gene>